<reference evidence="2 3" key="1">
    <citation type="journal article" date="2016" name="Mol. Biol. Evol.">
        <title>Comparative Genomics of Early-Diverging Mushroom-Forming Fungi Provides Insights into the Origins of Lignocellulose Decay Capabilities.</title>
        <authorList>
            <person name="Nagy L.G."/>
            <person name="Riley R."/>
            <person name="Tritt A."/>
            <person name="Adam C."/>
            <person name="Daum C."/>
            <person name="Floudas D."/>
            <person name="Sun H."/>
            <person name="Yadav J.S."/>
            <person name="Pangilinan J."/>
            <person name="Larsson K.H."/>
            <person name="Matsuura K."/>
            <person name="Barry K."/>
            <person name="Labutti K."/>
            <person name="Kuo R."/>
            <person name="Ohm R.A."/>
            <person name="Bhattacharya S.S."/>
            <person name="Shirouzu T."/>
            <person name="Yoshinaga Y."/>
            <person name="Martin F.M."/>
            <person name="Grigoriev I.V."/>
            <person name="Hibbett D.S."/>
        </authorList>
    </citation>
    <scope>NUCLEOTIDE SEQUENCE [LARGE SCALE GENOMIC DNA]</scope>
    <source>
        <strain evidence="2 3">HHB9708</strain>
    </source>
</reference>
<dbReference type="AlphaFoldDB" id="A0A164TZD0"/>
<organism evidence="2 3">
    <name type="scientific">Sistotremastrum niveocremeum HHB9708</name>
    <dbReference type="NCBI Taxonomy" id="1314777"/>
    <lineage>
        <taxon>Eukaryota</taxon>
        <taxon>Fungi</taxon>
        <taxon>Dikarya</taxon>
        <taxon>Basidiomycota</taxon>
        <taxon>Agaricomycotina</taxon>
        <taxon>Agaricomycetes</taxon>
        <taxon>Sistotremastrales</taxon>
        <taxon>Sistotremastraceae</taxon>
        <taxon>Sertulicium</taxon>
        <taxon>Sertulicium niveocremeum</taxon>
    </lineage>
</organism>
<protein>
    <submittedName>
        <fullName evidence="2">Uncharacterized protein</fullName>
    </submittedName>
</protein>
<evidence type="ECO:0000313" key="2">
    <source>
        <dbReference type="EMBL" id="KZS92773.1"/>
    </source>
</evidence>
<sequence>MDSSLLSHLRSKKRTKTSTATSAQGPLPPKPSASSNDPHQSSPSASPPRELKRPKHSNAAAQQRPSAEQAIPSPSRPQSTATPIHGEATPDGLALEQHREPPRFDPHYHTLGPSTPSAAATPASPDSIATTTTVRAHAVSEKLCRDKKKGANHRAVDHVKKLRDDHDSLLNGFDFEKYFSKTKSSTQGKLHTTEAHDCLSDLVKYMLEGWRATVEELSTLKKRIQSGPIGDRATVNHDVSIGSSRSMLQQEIHNASPSNVSVGTTIPLPHTSWQPAGAYSSTAISKDGESNTDPTFAFTPASTGVAVRLPRSMGTGTNEAPAPGIIVQPQYNDNVANHAGPSDLSKYPIRPMHPYMSSVQNPVVQDAGNGVPYYDYFNVYSLSDQNRSDTLTIPDDHAWTQSGGERMSGILEMPQAHGHGTASTSQKYPDTTVHSAISPQVFNTHSTHVNPLQMINSVGHYAIGDPQLTFSAHGTRSSH</sequence>
<keyword evidence="3" id="KW-1185">Reference proteome</keyword>
<proteinExistence type="predicted"/>
<dbReference type="Proteomes" id="UP000076722">
    <property type="component" value="Unassembled WGS sequence"/>
</dbReference>
<gene>
    <name evidence="2" type="ORF">SISNIDRAFT_455389</name>
</gene>
<feature type="compositionally biased region" description="Basic and acidic residues" evidence="1">
    <location>
        <begin position="96"/>
        <end position="108"/>
    </location>
</feature>
<evidence type="ECO:0000313" key="3">
    <source>
        <dbReference type="Proteomes" id="UP000076722"/>
    </source>
</evidence>
<accession>A0A164TZD0</accession>
<feature type="compositionally biased region" description="Low complexity" evidence="1">
    <location>
        <begin position="113"/>
        <end position="132"/>
    </location>
</feature>
<evidence type="ECO:0000256" key="1">
    <source>
        <dbReference type="SAM" id="MobiDB-lite"/>
    </source>
</evidence>
<dbReference type="EMBL" id="KV419409">
    <property type="protein sequence ID" value="KZS92773.1"/>
    <property type="molecule type" value="Genomic_DNA"/>
</dbReference>
<name>A0A164TZD0_9AGAM</name>
<feature type="region of interest" description="Disordered" evidence="1">
    <location>
        <begin position="1"/>
        <end position="132"/>
    </location>
</feature>
<feature type="compositionally biased region" description="Polar residues" evidence="1">
    <location>
        <begin position="32"/>
        <end position="44"/>
    </location>
</feature>